<evidence type="ECO:0000256" key="4">
    <source>
        <dbReference type="ARBA" id="ARBA00022679"/>
    </source>
</evidence>
<dbReference type="EC" id="2.5.1.75" evidence="10"/>
<dbReference type="EMBL" id="MGJV01000034">
    <property type="protein sequence ID" value="OGN13854.1"/>
    <property type="molecule type" value="Genomic_DNA"/>
</dbReference>
<dbReference type="PANTHER" id="PTHR11088:SF60">
    <property type="entry name" value="TRNA DIMETHYLALLYLTRANSFERASE"/>
    <property type="match status" value="1"/>
</dbReference>
<dbReference type="GO" id="GO:0006400">
    <property type="term" value="P:tRNA modification"/>
    <property type="evidence" value="ECO:0007669"/>
    <property type="project" value="TreeGrafter"/>
</dbReference>
<comment type="function">
    <text evidence="2 10 12">Catalyzes the transfer of a dimethylallyl group onto the adenine at position 37 in tRNAs that read codons beginning with uridine, leading to the formation of N6-(dimethylallyl)adenosine (i(6)A).</text>
</comment>
<evidence type="ECO:0000256" key="5">
    <source>
        <dbReference type="ARBA" id="ARBA00022694"/>
    </source>
</evidence>
<dbReference type="SUPFAM" id="SSF52540">
    <property type="entry name" value="P-loop containing nucleoside triphosphate hydrolases"/>
    <property type="match status" value="1"/>
</dbReference>
<dbReference type="Pfam" id="PF01715">
    <property type="entry name" value="IPPT"/>
    <property type="match status" value="1"/>
</dbReference>
<dbReference type="Gene3D" id="1.10.20.140">
    <property type="match status" value="1"/>
</dbReference>
<reference evidence="14 15" key="1">
    <citation type="journal article" date="2016" name="Nat. Commun.">
        <title>Thousands of microbial genomes shed light on interconnected biogeochemical processes in an aquifer system.</title>
        <authorList>
            <person name="Anantharaman K."/>
            <person name="Brown C.T."/>
            <person name="Hug L.A."/>
            <person name="Sharon I."/>
            <person name="Castelle C.J."/>
            <person name="Probst A.J."/>
            <person name="Thomas B.C."/>
            <person name="Singh A."/>
            <person name="Wilkins M.J."/>
            <person name="Karaoz U."/>
            <person name="Brodie E.L."/>
            <person name="Williams K.H."/>
            <person name="Hubbard S.S."/>
            <person name="Banfield J.F."/>
        </authorList>
    </citation>
    <scope>NUCLEOTIDE SEQUENCE [LARGE SCALE GENOMIC DNA]</scope>
</reference>
<dbReference type="Proteomes" id="UP000176581">
    <property type="component" value="Unassembled WGS sequence"/>
</dbReference>
<dbReference type="GO" id="GO:0052381">
    <property type="term" value="F:tRNA dimethylallyltransferase activity"/>
    <property type="evidence" value="ECO:0007669"/>
    <property type="project" value="UniProtKB-UniRule"/>
</dbReference>
<evidence type="ECO:0000313" key="15">
    <source>
        <dbReference type="Proteomes" id="UP000176581"/>
    </source>
</evidence>
<comment type="caution">
    <text evidence="10">Lacks conserved residue(s) required for the propagation of feature annotation.</text>
</comment>
<evidence type="ECO:0000256" key="10">
    <source>
        <dbReference type="HAMAP-Rule" id="MF_00185"/>
    </source>
</evidence>
<dbReference type="AlphaFoldDB" id="A0A1F8FL85"/>
<dbReference type="InterPro" id="IPR018022">
    <property type="entry name" value="IPT"/>
</dbReference>
<keyword evidence="6 10" id="KW-0547">Nucleotide-binding</keyword>
<accession>A0A1F8FL85</accession>
<dbReference type="InterPro" id="IPR027417">
    <property type="entry name" value="P-loop_NTPase"/>
</dbReference>
<evidence type="ECO:0000256" key="8">
    <source>
        <dbReference type="ARBA" id="ARBA00022842"/>
    </source>
</evidence>
<comment type="similarity">
    <text evidence="3 10 13">Belongs to the IPP transferase family.</text>
</comment>
<feature type="site" description="Interaction with substrate tRNA" evidence="10">
    <location>
        <position position="157"/>
    </location>
</feature>
<evidence type="ECO:0000256" key="2">
    <source>
        <dbReference type="ARBA" id="ARBA00003213"/>
    </source>
</evidence>
<comment type="catalytic activity">
    <reaction evidence="9 10 11">
        <text>adenosine(37) in tRNA + dimethylallyl diphosphate = N(6)-dimethylallyladenosine(37) in tRNA + diphosphate</text>
        <dbReference type="Rhea" id="RHEA:26482"/>
        <dbReference type="Rhea" id="RHEA-COMP:10162"/>
        <dbReference type="Rhea" id="RHEA-COMP:10375"/>
        <dbReference type="ChEBI" id="CHEBI:33019"/>
        <dbReference type="ChEBI" id="CHEBI:57623"/>
        <dbReference type="ChEBI" id="CHEBI:74411"/>
        <dbReference type="ChEBI" id="CHEBI:74415"/>
        <dbReference type="EC" id="2.5.1.75"/>
    </reaction>
</comment>
<dbReference type="HAMAP" id="MF_00185">
    <property type="entry name" value="IPP_trans"/>
    <property type="match status" value="1"/>
</dbReference>
<name>A0A1F8FL85_9BACT</name>
<comment type="subunit">
    <text evidence="10">Monomer.</text>
</comment>
<evidence type="ECO:0000256" key="11">
    <source>
        <dbReference type="RuleBase" id="RU003783"/>
    </source>
</evidence>
<feature type="site" description="Interaction with substrate tRNA" evidence="10">
    <location>
        <position position="180"/>
    </location>
</feature>
<keyword evidence="4 10" id="KW-0808">Transferase</keyword>
<evidence type="ECO:0000256" key="7">
    <source>
        <dbReference type="ARBA" id="ARBA00022840"/>
    </source>
</evidence>
<keyword evidence="5 10" id="KW-0819">tRNA processing</keyword>
<evidence type="ECO:0000256" key="13">
    <source>
        <dbReference type="RuleBase" id="RU003785"/>
    </source>
</evidence>
<feature type="region of interest" description="Interaction with substrate tRNA" evidence="10">
    <location>
        <begin position="82"/>
        <end position="85"/>
    </location>
</feature>
<keyword evidence="7 10" id="KW-0067">ATP-binding</keyword>
<evidence type="ECO:0000313" key="14">
    <source>
        <dbReference type="EMBL" id="OGN13854.1"/>
    </source>
</evidence>
<dbReference type="GO" id="GO:0005524">
    <property type="term" value="F:ATP binding"/>
    <property type="evidence" value="ECO:0007669"/>
    <property type="project" value="UniProtKB-UniRule"/>
</dbReference>
<organism evidence="14 15">
    <name type="scientific">Candidatus Yanofskybacteria bacterium RIFCSPHIGHO2_02_FULL_43_22</name>
    <dbReference type="NCBI Taxonomy" id="1802681"/>
    <lineage>
        <taxon>Bacteria</taxon>
        <taxon>Candidatus Yanofskyibacteriota</taxon>
    </lineage>
</organism>
<evidence type="ECO:0000256" key="1">
    <source>
        <dbReference type="ARBA" id="ARBA00001946"/>
    </source>
</evidence>
<evidence type="ECO:0000256" key="9">
    <source>
        <dbReference type="ARBA" id="ARBA00049563"/>
    </source>
</evidence>
<feature type="binding site" evidence="10">
    <location>
        <begin position="57"/>
        <end position="64"/>
    </location>
    <ligand>
        <name>ATP</name>
        <dbReference type="ChEBI" id="CHEBI:30616"/>
    </ligand>
</feature>
<evidence type="ECO:0000256" key="3">
    <source>
        <dbReference type="ARBA" id="ARBA00005842"/>
    </source>
</evidence>
<protein>
    <recommendedName>
        <fullName evidence="10">tRNA dimethylallyltransferase</fullName>
        <ecNumber evidence="10">2.5.1.75</ecNumber>
    </recommendedName>
    <alternativeName>
        <fullName evidence="10">Dimethylallyl diphosphate:tRNA dimethylallyltransferase</fullName>
        <shortName evidence="10">DMAPP:tRNA dimethylallyltransferase</shortName>
        <shortName evidence="10">DMATase</shortName>
    </alternativeName>
    <alternativeName>
        <fullName evidence="10">Isopentenyl-diphosphate:tRNA isopentenyltransferase</fullName>
        <shortName evidence="10">IPP transferase</shortName>
        <shortName evidence="10">IPPT</shortName>
        <shortName evidence="10">IPTase</shortName>
    </alternativeName>
</protein>
<comment type="cofactor">
    <cofactor evidence="1 10">
        <name>Mg(2+)</name>
        <dbReference type="ChEBI" id="CHEBI:18420"/>
    </cofactor>
</comment>
<sequence>MAINNTAAPQNGQKLNFFSFVKEPPPFPEKRDALYYTRKMPKNQSASWRKKIIVVVGPTASGKSDLGIKLAKKFNGEIISADSRQVYRRMDIGTGKVKSDKRQGTRDEFFSQRIRHHLIDVASPKKQFTADDFKKLGQKVINDIASRNKIPIIVGGTGFYIDVLLGRMAVAEVPPNKKLRARFDKLTVEHLFKMLKKLDPQRAKTIDPKNKRRLVRALEIVLTTGQPVPKLNYESGIMNYDALWIGLKPKNLEKRIKQRLDKRLQSGMIKEVKKLRKQGVSWKRLDDFGLEYRWISRYLKLTNNQPPTTNNFEKSIYHNKLLKEIIKYSKRQMTWFKRNKEINWLVPSKAEGVQKEVEKLLQSFL</sequence>
<keyword evidence="8 10" id="KW-0460">Magnesium</keyword>
<dbReference type="InterPro" id="IPR039657">
    <property type="entry name" value="Dimethylallyltransferase"/>
</dbReference>
<feature type="binding site" evidence="10">
    <location>
        <begin position="59"/>
        <end position="64"/>
    </location>
    <ligand>
        <name>substrate</name>
    </ligand>
</feature>
<dbReference type="NCBIfam" id="TIGR00174">
    <property type="entry name" value="miaA"/>
    <property type="match status" value="1"/>
</dbReference>
<dbReference type="Gene3D" id="3.40.50.300">
    <property type="entry name" value="P-loop containing nucleotide triphosphate hydrolases"/>
    <property type="match status" value="1"/>
</dbReference>
<dbReference type="PANTHER" id="PTHR11088">
    <property type="entry name" value="TRNA DIMETHYLALLYLTRANSFERASE"/>
    <property type="match status" value="1"/>
</dbReference>
<gene>
    <name evidence="10" type="primary">miaA</name>
    <name evidence="14" type="ORF">A3J47_02510</name>
</gene>
<comment type="caution">
    <text evidence="14">The sequence shown here is derived from an EMBL/GenBank/DDBJ whole genome shotgun (WGS) entry which is preliminary data.</text>
</comment>
<evidence type="ECO:0000256" key="12">
    <source>
        <dbReference type="RuleBase" id="RU003784"/>
    </source>
</evidence>
<proteinExistence type="inferred from homology"/>
<evidence type="ECO:0000256" key="6">
    <source>
        <dbReference type="ARBA" id="ARBA00022741"/>
    </source>
</evidence>